<dbReference type="SUPFAM" id="SSF48452">
    <property type="entry name" value="TPR-like"/>
    <property type="match status" value="1"/>
</dbReference>
<reference evidence="3" key="1">
    <citation type="journal article" date="2019" name="Int. J. Syst. Evol. Microbiol.">
        <title>The Global Catalogue of Microorganisms (GCM) 10K type strain sequencing project: providing services to taxonomists for standard genome sequencing and annotation.</title>
        <authorList>
            <consortium name="The Broad Institute Genomics Platform"/>
            <consortium name="The Broad Institute Genome Sequencing Center for Infectious Disease"/>
            <person name="Wu L."/>
            <person name="Ma J."/>
        </authorList>
    </citation>
    <scope>NUCLEOTIDE SEQUENCE [LARGE SCALE GENOMIC DNA]</scope>
    <source>
        <strain evidence="3">CECT 8551</strain>
    </source>
</reference>
<dbReference type="InterPro" id="IPR011990">
    <property type="entry name" value="TPR-like_helical_dom_sf"/>
</dbReference>
<accession>A0ABV8EPY1</accession>
<sequence>MEKKDKEKLIEKFFDGTISSEEEQELKKLIKEDASVKEAIQFQAALKKTMHEEDDMAWRKKFTEYEKEFSTVKRKEFPLIKYAAIVGFLVGLLISILWVIYRDNSTMKLYQAFYTPAENISYPLTRGDQDELVNLAFSTYEEGDYEGAIPYLKQLQAETGSIDLSLYIGSAHLALNQTSEAIYNLNPQAEVSYDFKYRFQWYLALAYLQADNASEARKVLENIVENGDYKVSAAESLLAKLP</sequence>
<evidence type="ECO:0000313" key="2">
    <source>
        <dbReference type="EMBL" id="MFC3978403.1"/>
    </source>
</evidence>
<dbReference type="EMBL" id="JBHSAV010000094">
    <property type="protein sequence ID" value="MFC3978403.1"/>
    <property type="molecule type" value="Genomic_DNA"/>
</dbReference>
<dbReference type="Pfam" id="PF13174">
    <property type="entry name" value="TPR_6"/>
    <property type="match status" value="1"/>
</dbReference>
<dbReference type="RefSeq" id="WP_241294952.1">
    <property type="nucleotide sequence ID" value="NZ_JAKZGR010000008.1"/>
</dbReference>
<feature type="transmembrane region" description="Helical" evidence="1">
    <location>
        <begin position="79"/>
        <end position="101"/>
    </location>
</feature>
<gene>
    <name evidence="2" type="ORF">ACFOUP_18615</name>
</gene>
<organism evidence="2 3">
    <name type="scientific">Belliella kenyensis</name>
    <dbReference type="NCBI Taxonomy" id="1472724"/>
    <lineage>
        <taxon>Bacteria</taxon>
        <taxon>Pseudomonadati</taxon>
        <taxon>Bacteroidota</taxon>
        <taxon>Cytophagia</taxon>
        <taxon>Cytophagales</taxon>
        <taxon>Cyclobacteriaceae</taxon>
        <taxon>Belliella</taxon>
    </lineage>
</organism>
<keyword evidence="3" id="KW-1185">Reference proteome</keyword>
<comment type="caution">
    <text evidence="2">The sequence shown here is derived from an EMBL/GenBank/DDBJ whole genome shotgun (WGS) entry which is preliminary data.</text>
</comment>
<keyword evidence="1" id="KW-0812">Transmembrane</keyword>
<evidence type="ECO:0000256" key="1">
    <source>
        <dbReference type="SAM" id="Phobius"/>
    </source>
</evidence>
<proteinExistence type="predicted"/>
<name>A0ABV8EPY1_9BACT</name>
<dbReference type="InterPro" id="IPR019734">
    <property type="entry name" value="TPR_rpt"/>
</dbReference>
<protein>
    <submittedName>
        <fullName evidence="2">Tetratricopeptide repeat protein</fullName>
    </submittedName>
</protein>
<keyword evidence="1" id="KW-1133">Transmembrane helix</keyword>
<keyword evidence="1" id="KW-0472">Membrane</keyword>
<dbReference type="Proteomes" id="UP001595766">
    <property type="component" value="Unassembled WGS sequence"/>
</dbReference>
<evidence type="ECO:0000313" key="3">
    <source>
        <dbReference type="Proteomes" id="UP001595766"/>
    </source>
</evidence>
<dbReference type="Gene3D" id="1.25.40.10">
    <property type="entry name" value="Tetratricopeptide repeat domain"/>
    <property type="match status" value="1"/>
</dbReference>